<sequence length="412" mass="47435">ENLTVSVICAELSAAGERYVNEGMNKCLTRVKQVKEKMEKEEEKHKNLMEALRHSGDKKRGAMQLARETEQKLEEAERQCRDLTKSFFVECRPCLEDSCKAFFTSTCRRGYASFTFKVEDFFREMATQIEATEQKNSDQSFSAENQIKEDKTDMELLQAEASFAQMLSNISDLYDDSMALAKRMHHVLGPSFFELQPSSLSAPQDGSGFFKSLGLDHIDESFLLMSNDAESLSPFGQHPSGYLCRALRRQASECWQLQSLCETCRNNLITECPHLQQLHSEMEEMHTLLNASRLQYDNRLHFVHRHTADTLRWFSDTRDECGWLNWMADVSGLQDNIFRVIKVCLQKNVSFNSLFPWIAASILERLVISKDSIIPLSDLMVEDPAFVQYIAQEALTQYKQQIKGNHFFFNSI</sequence>
<evidence type="ECO:0000256" key="4">
    <source>
        <dbReference type="ARBA" id="ARBA00022729"/>
    </source>
</evidence>
<organism evidence="12 13">
    <name type="scientific">Fundulus heteroclitus</name>
    <name type="common">Killifish</name>
    <name type="synonym">Mummichog</name>
    <dbReference type="NCBI Taxonomy" id="8078"/>
    <lineage>
        <taxon>Eukaryota</taxon>
        <taxon>Metazoa</taxon>
        <taxon>Chordata</taxon>
        <taxon>Craniata</taxon>
        <taxon>Vertebrata</taxon>
        <taxon>Euteleostomi</taxon>
        <taxon>Actinopterygii</taxon>
        <taxon>Neopterygii</taxon>
        <taxon>Teleostei</taxon>
        <taxon>Neoteleostei</taxon>
        <taxon>Acanthomorphata</taxon>
        <taxon>Ovalentaria</taxon>
        <taxon>Atherinomorphae</taxon>
        <taxon>Cyprinodontiformes</taxon>
        <taxon>Fundulidae</taxon>
        <taxon>Fundulus</taxon>
    </lineage>
</organism>
<evidence type="ECO:0000259" key="10">
    <source>
        <dbReference type="SMART" id="SM00030"/>
    </source>
</evidence>
<name>A0A3Q2PDY4_FUNHE</name>
<keyword evidence="3" id="KW-0964">Secreted</keyword>
<evidence type="ECO:0000259" key="11">
    <source>
        <dbReference type="SMART" id="SM00035"/>
    </source>
</evidence>
<evidence type="ECO:0000256" key="9">
    <source>
        <dbReference type="SAM" id="Coils"/>
    </source>
</evidence>
<evidence type="ECO:0000313" key="13">
    <source>
        <dbReference type="Proteomes" id="UP000265000"/>
    </source>
</evidence>
<comment type="similarity">
    <text evidence="2 8">Belongs to the clusterin family.</text>
</comment>
<dbReference type="STRING" id="8078.ENSFHEP00000011031"/>
<dbReference type="GO" id="GO:0051787">
    <property type="term" value="F:misfolded protein binding"/>
    <property type="evidence" value="ECO:0007669"/>
    <property type="project" value="TreeGrafter"/>
</dbReference>
<keyword evidence="7" id="KW-0325">Glycoprotein</keyword>
<feature type="coiled-coil region" evidence="9">
    <location>
        <begin position="24"/>
        <end position="86"/>
    </location>
</feature>
<dbReference type="InterPro" id="IPR016015">
    <property type="entry name" value="Clusterin_C"/>
</dbReference>
<dbReference type="AlphaFoldDB" id="A0A3Q2PDY4"/>
<reference evidence="12" key="2">
    <citation type="submission" date="2025-09" db="UniProtKB">
        <authorList>
            <consortium name="Ensembl"/>
        </authorList>
    </citation>
    <scope>IDENTIFICATION</scope>
</reference>
<reference evidence="12" key="1">
    <citation type="submission" date="2025-08" db="UniProtKB">
        <authorList>
            <consortium name="Ensembl"/>
        </authorList>
    </citation>
    <scope>IDENTIFICATION</scope>
</reference>
<protein>
    <recommendedName>
        <fullName evidence="8">Clusterin</fullName>
    </recommendedName>
</protein>
<feature type="domain" description="Clusterin N-terminal" evidence="10">
    <location>
        <begin position="1"/>
        <end position="213"/>
    </location>
</feature>
<evidence type="ECO:0000256" key="6">
    <source>
        <dbReference type="ARBA" id="ARBA00023157"/>
    </source>
</evidence>
<dbReference type="SMART" id="SM00035">
    <property type="entry name" value="CLa"/>
    <property type="match status" value="1"/>
</dbReference>
<evidence type="ECO:0000256" key="8">
    <source>
        <dbReference type="RuleBase" id="RU000629"/>
    </source>
</evidence>
<keyword evidence="5 9" id="KW-0175">Coiled coil</keyword>
<comment type="subcellular location">
    <subcellularLocation>
        <location evidence="1">Secreted</location>
    </subcellularLocation>
</comment>
<dbReference type="Pfam" id="PF01093">
    <property type="entry name" value="Clusterin"/>
    <property type="match status" value="2"/>
</dbReference>
<feature type="domain" description="Clusterin C-terminal" evidence="11">
    <location>
        <begin position="179"/>
        <end position="399"/>
    </location>
</feature>
<evidence type="ECO:0000313" key="12">
    <source>
        <dbReference type="Ensembl" id="ENSFHEP00000011031.1"/>
    </source>
</evidence>
<evidence type="ECO:0000256" key="5">
    <source>
        <dbReference type="ARBA" id="ARBA00023054"/>
    </source>
</evidence>
<keyword evidence="13" id="KW-1185">Reference proteome</keyword>
<dbReference type="InterPro" id="IPR016014">
    <property type="entry name" value="Clusterin_N"/>
</dbReference>
<dbReference type="PANTHER" id="PTHR10970:SF2">
    <property type="entry name" value="CLUSTERIN-LIKE PROTEIN 1"/>
    <property type="match status" value="1"/>
</dbReference>
<dbReference type="SMART" id="SM00030">
    <property type="entry name" value="CLb"/>
    <property type="match status" value="1"/>
</dbReference>
<dbReference type="Proteomes" id="UP000265000">
    <property type="component" value="Unplaced"/>
</dbReference>
<dbReference type="GO" id="GO:0005634">
    <property type="term" value="C:nucleus"/>
    <property type="evidence" value="ECO:0007669"/>
    <property type="project" value="TreeGrafter"/>
</dbReference>
<keyword evidence="6" id="KW-1015">Disulfide bond</keyword>
<accession>A0A3Q2PDY4</accession>
<proteinExistence type="inferred from homology"/>
<evidence type="ECO:0000256" key="1">
    <source>
        <dbReference type="ARBA" id="ARBA00004613"/>
    </source>
</evidence>
<keyword evidence="4" id="KW-0732">Signal</keyword>
<dbReference type="Ensembl" id="ENSFHET00000017913.1">
    <property type="protein sequence ID" value="ENSFHEP00000011031.1"/>
    <property type="gene ID" value="ENSFHEG00000012449.1"/>
</dbReference>
<evidence type="ECO:0000256" key="3">
    <source>
        <dbReference type="ARBA" id="ARBA00022525"/>
    </source>
</evidence>
<dbReference type="InterPro" id="IPR000753">
    <property type="entry name" value="Clusterin-like"/>
</dbReference>
<dbReference type="GO" id="GO:0005615">
    <property type="term" value="C:extracellular space"/>
    <property type="evidence" value="ECO:0007669"/>
    <property type="project" value="TreeGrafter"/>
</dbReference>
<dbReference type="PANTHER" id="PTHR10970">
    <property type="entry name" value="CLUSTERIN"/>
    <property type="match status" value="1"/>
</dbReference>
<evidence type="ECO:0000256" key="7">
    <source>
        <dbReference type="ARBA" id="ARBA00023180"/>
    </source>
</evidence>
<dbReference type="GeneTree" id="ENSGT00530000063668"/>
<evidence type="ECO:0000256" key="2">
    <source>
        <dbReference type="ARBA" id="ARBA00010069"/>
    </source>
</evidence>